<dbReference type="Gene3D" id="6.10.340.10">
    <property type="match status" value="1"/>
</dbReference>
<dbReference type="Pfam" id="PF08448">
    <property type="entry name" value="PAS_4"/>
    <property type="match status" value="1"/>
</dbReference>
<evidence type="ECO:0000256" key="7">
    <source>
        <dbReference type="ARBA" id="ARBA00022777"/>
    </source>
</evidence>
<dbReference type="CDD" id="cd00082">
    <property type="entry name" value="HisKA"/>
    <property type="match status" value="1"/>
</dbReference>
<dbReference type="SUPFAM" id="SSF55785">
    <property type="entry name" value="PYP-like sensor domain (PAS domain)"/>
    <property type="match status" value="1"/>
</dbReference>
<reference evidence="14 15" key="1">
    <citation type="journal article" date="2011" name="J. Bacteriol.">
        <title>Complete genome sequence of the haloaromatic acid-degrading bacterium Achromobacter xylosoxidans A8.</title>
        <authorList>
            <person name="Strnad H."/>
            <person name="Ridl J."/>
            <person name="Paces J."/>
            <person name="Kolar M."/>
            <person name="Vlcek C."/>
            <person name="Paces V."/>
        </authorList>
    </citation>
    <scope>NUCLEOTIDE SEQUENCE [LARGE SCALE GENOMIC DNA]</scope>
    <source>
        <strain evidence="14 15">A8</strain>
    </source>
</reference>
<feature type="transmembrane region" description="Helical" evidence="10">
    <location>
        <begin position="40"/>
        <end position="63"/>
    </location>
</feature>
<evidence type="ECO:0000256" key="5">
    <source>
        <dbReference type="ARBA" id="ARBA00022679"/>
    </source>
</evidence>
<dbReference type="InterPro" id="IPR035965">
    <property type="entry name" value="PAS-like_dom_sf"/>
</dbReference>
<dbReference type="RefSeq" id="WP_013396669.1">
    <property type="nucleotide sequence ID" value="NC_014640.1"/>
</dbReference>
<dbReference type="InterPro" id="IPR036097">
    <property type="entry name" value="HisK_dim/P_sf"/>
</dbReference>
<evidence type="ECO:0000256" key="2">
    <source>
        <dbReference type="ARBA" id="ARBA00004370"/>
    </source>
</evidence>
<comment type="subcellular location">
    <subcellularLocation>
        <location evidence="2">Membrane</location>
    </subcellularLocation>
</comment>
<proteinExistence type="predicted"/>
<dbReference type="GO" id="GO:0005524">
    <property type="term" value="F:ATP binding"/>
    <property type="evidence" value="ECO:0007669"/>
    <property type="project" value="UniProtKB-KW"/>
</dbReference>
<keyword evidence="9" id="KW-0902">Two-component regulatory system</keyword>
<dbReference type="PIRSF" id="PIRSF037532">
    <property type="entry name" value="STHK_NtrY"/>
    <property type="match status" value="1"/>
</dbReference>
<evidence type="ECO:0000256" key="9">
    <source>
        <dbReference type="ARBA" id="ARBA00023012"/>
    </source>
</evidence>
<dbReference type="STRING" id="762376.AXYL_06083"/>
<evidence type="ECO:0000256" key="1">
    <source>
        <dbReference type="ARBA" id="ARBA00000085"/>
    </source>
</evidence>
<feature type="domain" description="HAMP" evidence="13">
    <location>
        <begin position="316"/>
        <end position="368"/>
    </location>
</feature>
<dbReference type="AlphaFoldDB" id="E3HLP1"/>
<dbReference type="InterPro" id="IPR013656">
    <property type="entry name" value="PAS_4"/>
</dbReference>
<keyword evidence="4" id="KW-0597">Phosphoprotein</keyword>
<dbReference type="KEGG" id="axy:AXYL_06083"/>
<dbReference type="GO" id="GO:0016020">
    <property type="term" value="C:membrane"/>
    <property type="evidence" value="ECO:0007669"/>
    <property type="project" value="UniProtKB-SubCell"/>
</dbReference>
<dbReference type="Gene3D" id="3.30.565.10">
    <property type="entry name" value="Histidine kinase-like ATPase, C-terminal domain"/>
    <property type="match status" value="1"/>
</dbReference>
<dbReference type="InterPro" id="IPR017232">
    <property type="entry name" value="NtrY"/>
</dbReference>
<evidence type="ECO:0000313" key="15">
    <source>
        <dbReference type="Proteomes" id="UP000006876"/>
    </source>
</evidence>
<dbReference type="Pfam" id="PF00672">
    <property type="entry name" value="HAMP"/>
    <property type="match status" value="1"/>
</dbReference>
<evidence type="ECO:0000256" key="10">
    <source>
        <dbReference type="SAM" id="Phobius"/>
    </source>
</evidence>
<dbReference type="PROSITE" id="PS50885">
    <property type="entry name" value="HAMP"/>
    <property type="match status" value="1"/>
</dbReference>
<dbReference type="InterPro" id="IPR000014">
    <property type="entry name" value="PAS"/>
</dbReference>
<evidence type="ECO:0000259" key="12">
    <source>
        <dbReference type="PROSITE" id="PS50112"/>
    </source>
</evidence>
<dbReference type="SMART" id="SM00388">
    <property type="entry name" value="HisKA"/>
    <property type="match status" value="1"/>
</dbReference>
<feature type="domain" description="PAS" evidence="12">
    <location>
        <begin position="380"/>
        <end position="436"/>
    </location>
</feature>
<evidence type="ECO:0000256" key="8">
    <source>
        <dbReference type="ARBA" id="ARBA00022840"/>
    </source>
</evidence>
<dbReference type="Pfam" id="PF00512">
    <property type="entry name" value="HisKA"/>
    <property type="match status" value="1"/>
</dbReference>
<dbReference type="CDD" id="cd06225">
    <property type="entry name" value="HAMP"/>
    <property type="match status" value="1"/>
</dbReference>
<dbReference type="PATRIC" id="fig|762376.5.peg.6095"/>
<keyword evidence="10" id="KW-1133">Transmembrane helix</keyword>
<dbReference type="Proteomes" id="UP000006876">
    <property type="component" value="Chromosome"/>
</dbReference>
<feature type="transmembrane region" description="Helical" evidence="10">
    <location>
        <begin position="291"/>
        <end position="314"/>
    </location>
</feature>
<evidence type="ECO:0000259" key="11">
    <source>
        <dbReference type="PROSITE" id="PS50109"/>
    </source>
</evidence>
<dbReference type="EMBL" id="CP002287">
    <property type="protein sequence ID" value="ADP19376.1"/>
    <property type="molecule type" value="Genomic_DNA"/>
</dbReference>
<keyword evidence="10" id="KW-0472">Membrane</keyword>
<evidence type="ECO:0000256" key="6">
    <source>
        <dbReference type="ARBA" id="ARBA00022741"/>
    </source>
</evidence>
<keyword evidence="10" id="KW-0812">Transmembrane</keyword>
<feature type="transmembrane region" description="Helical" evidence="10">
    <location>
        <begin position="75"/>
        <end position="95"/>
    </location>
</feature>
<dbReference type="PROSITE" id="PS50112">
    <property type="entry name" value="PAS"/>
    <property type="match status" value="1"/>
</dbReference>
<dbReference type="InterPro" id="IPR005467">
    <property type="entry name" value="His_kinase_dom"/>
</dbReference>
<dbReference type="SUPFAM" id="SSF55874">
    <property type="entry name" value="ATPase domain of HSP90 chaperone/DNA topoisomerase II/histidine kinase"/>
    <property type="match status" value="1"/>
</dbReference>
<keyword evidence="5" id="KW-0808">Transferase</keyword>
<dbReference type="PANTHER" id="PTHR43065:SF10">
    <property type="entry name" value="PEROXIDE STRESS-ACTIVATED HISTIDINE KINASE MAK3"/>
    <property type="match status" value="1"/>
</dbReference>
<dbReference type="InterPro" id="IPR003594">
    <property type="entry name" value="HATPase_dom"/>
</dbReference>
<dbReference type="SMART" id="SM00387">
    <property type="entry name" value="HATPase_c"/>
    <property type="match status" value="1"/>
</dbReference>
<dbReference type="Gene3D" id="3.30.450.20">
    <property type="entry name" value="PAS domain"/>
    <property type="match status" value="1"/>
</dbReference>
<evidence type="ECO:0000259" key="13">
    <source>
        <dbReference type="PROSITE" id="PS50885"/>
    </source>
</evidence>
<comment type="catalytic activity">
    <reaction evidence="1">
        <text>ATP + protein L-histidine = ADP + protein N-phospho-L-histidine.</text>
        <dbReference type="EC" id="2.7.13.3"/>
    </reaction>
</comment>
<organism evidence="14 15">
    <name type="scientific">Achromobacter xylosoxidans (strain A8)</name>
    <dbReference type="NCBI Taxonomy" id="762376"/>
    <lineage>
        <taxon>Bacteria</taxon>
        <taxon>Pseudomonadati</taxon>
        <taxon>Pseudomonadota</taxon>
        <taxon>Betaproteobacteria</taxon>
        <taxon>Burkholderiales</taxon>
        <taxon>Alcaligenaceae</taxon>
        <taxon>Achromobacter</taxon>
    </lineage>
</organism>
<dbReference type="PROSITE" id="PS50109">
    <property type="entry name" value="HIS_KIN"/>
    <property type="match status" value="1"/>
</dbReference>
<dbReference type="InterPro" id="IPR003661">
    <property type="entry name" value="HisK_dim/P_dom"/>
</dbReference>
<protein>
    <recommendedName>
        <fullName evidence="3">histidine kinase</fullName>
        <ecNumber evidence="3">2.7.13.3</ecNumber>
    </recommendedName>
</protein>
<keyword evidence="8" id="KW-0067">ATP-binding</keyword>
<sequence length="771" mass="83786">MRLLLRLALMVGAASGLALLGLLAWSTGNASRFARYYDTLLVLNGIFALALFVWVVALTVRLARQIRRRQFGARLTARFSLAFALIGVVPGALIYTVSVQFMSRSIESWFNVRVDTALEAGLNLGRAALDSLLADLDARARSMAMELNRNSDSGVTLALTRLREANGVQEAMVFTGSGRMIAFSTSQYGQLLPATPPSTVINQLRLARGYSAAEADDPVTPGAEGGLHLRVVIPLTGPDRYDNLLGAASEPRWLQLMQPVPEQIAHNANLVQQGFRDYQELALSRLGLRKLYGITLTLALLLAAFGAIAVALSLSKRLVRPLLSLAGGTQAVGVGDYRPLPEPPERDEVGQLTRSFNAMTRQLDEARRMVESNRQQLERSNVYLESVLSNLSSGVLVFDESFRVTTVNQGAQTILGADLRSVIGRPLETVAGMLEFANIVRQAFSAHAAVGSERQHWQQQFEIAPGQGEAPAGAQPLTLLARGTHLRVDGRGNGYLVVFDDITEVISANRTVAWGEVARRLAHEIKNPLTPIQLSAERLAMKLEGKLPPAEAQIVERSTNTIVNQVASLKQMVDDFREYARTPPAVMQRIDFNALVADVLSLYGWEPEGGSSRLAEKALNLDVTLAPDLPPIEGDPTQLRQVIHNLMSNARDAIAEQGGQGRVSVTTQLMRSEQPDRADQQALRFTVADTGPGFPPQVMQRAFEPYVTTKSHGTGLGLAIVRKIVEEHGGRIDLANRKEGGARISILLTRLASEADTIDATAQEKDNAATQ</sequence>
<dbReference type="HOGENOM" id="CLU_019564_0_0_4"/>
<dbReference type="SMART" id="SM00304">
    <property type="entry name" value="HAMP"/>
    <property type="match status" value="1"/>
</dbReference>
<dbReference type="OrthoDB" id="9815750at2"/>
<dbReference type="Gene3D" id="1.10.287.130">
    <property type="match status" value="1"/>
</dbReference>
<dbReference type="PRINTS" id="PR00344">
    <property type="entry name" value="BCTRLSENSOR"/>
</dbReference>
<dbReference type="InterPro" id="IPR004358">
    <property type="entry name" value="Sig_transdc_His_kin-like_C"/>
</dbReference>
<dbReference type="eggNOG" id="COG5000">
    <property type="taxonomic scope" value="Bacteria"/>
</dbReference>
<gene>
    <name evidence="14" type="ordered locus">AXYL_06083</name>
</gene>
<feature type="domain" description="Histidine kinase" evidence="11">
    <location>
        <begin position="520"/>
        <end position="752"/>
    </location>
</feature>
<evidence type="ECO:0000313" key="14">
    <source>
        <dbReference type="EMBL" id="ADP19376.1"/>
    </source>
</evidence>
<dbReference type="SUPFAM" id="SSF158472">
    <property type="entry name" value="HAMP domain-like"/>
    <property type="match status" value="1"/>
</dbReference>
<evidence type="ECO:0000256" key="4">
    <source>
        <dbReference type="ARBA" id="ARBA00022553"/>
    </source>
</evidence>
<name>E3HLP1_ACHXA</name>
<dbReference type="Pfam" id="PF02518">
    <property type="entry name" value="HATPase_c"/>
    <property type="match status" value="1"/>
</dbReference>
<keyword evidence="7" id="KW-0418">Kinase</keyword>
<dbReference type="PANTHER" id="PTHR43065">
    <property type="entry name" value="SENSOR HISTIDINE KINASE"/>
    <property type="match status" value="1"/>
</dbReference>
<dbReference type="InterPro" id="IPR036890">
    <property type="entry name" value="HATPase_C_sf"/>
</dbReference>
<evidence type="ECO:0000256" key="3">
    <source>
        <dbReference type="ARBA" id="ARBA00012438"/>
    </source>
</evidence>
<accession>E3HLP1</accession>
<dbReference type="EC" id="2.7.13.3" evidence="3"/>
<dbReference type="InterPro" id="IPR003660">
    <property type="entry name" value="HAMP_dom"/>
</dbReference>
<dbReference type="GO" id="GO:0000155">
    <property type="term" value="F:phosphorelay sensor kinase activity"/>
    <property type="evidence" value="ECO:0007669"/>
    <property type="project" value="InterPro"/>
</dbReference>
<keyword evidence="6" id="KW-0547">Nucleotide-binding</keyword>
<dbReference type="SUPFAM" id="SSF47384">
    <property type="entry name" value="Homodimeric domain of signal transducing histidine kinase"/>
    <property type="match status" value="1"/>
</dbReference>